<dbReference type="AlphaFoldDB" id="A0A1F6C580"/>
<dbReference type="Proteomes" id="UP000178249">
    <property type="component" value="Unassembled WGS sequence"/>
</dbReference>
<accession>A0A1F6C580</accession>
<keyword evidence="1" id="KW-0812">Transmembrane</keyword>
<sequence length="407" mass="43411">MTTRKIFFIVIALFLLLMLGIAWFYISRSQETGVTPNGTSGIFGNLFPFGQGPAEIPGSGQSTDGSGGEGGSASGVSQKLRQLTSAAVAGAVVFTDANGKYRVRYVEKALGHVYEAFEGSNIPERLSNTTVPKVQEALLFSNSTSTILRYLNADEEGITTFSGVINGGELIGSFLPQNIRGIASSPTGELAYIIGNGAGVDLVTTLPNGSSKTVVISLPTTEWRVMWPSTNTLTLTTKPSGESSGFMYSLFRSTKTLTPMLGNIRGLTGTANQSLSRVVFAESGEDTITLGQLIIKTGDISTLPLNTLPADKCVWSTLSDTVIFCAVPAEIPPGLYPDAWYQGLVSFADNIWEIDLESGNATLLGILEDGSGAPIDVIEPFISEGDRHFFFKNKKDSTLWSLQLTDN</sequence>
<dbReference type="SUPFAM" id="SSF82171">
    <property type="entry name" value="DPP6 N-terminal domain-like"/>
    <property type="match status" value="1"/>
</dbReference>
<gene>
    <name evidence="2" type="ORF">A2841_04095</name>
</gene>
<protein>
    <submittedName>
        <fullName evidence="2">Uncharacterized protein</fullName>
    </submittedName>
</protein>
<evidence type="ECO:0000313" key="2">
    <source>
        <dbReference type="EMBL" id="OGG44326.1"/>
    </source>
</evidence>
<organism evidence="2 3">
    <name type="scientific">Candidatus Kaiserbacteria bacterium RIFCSPHIGHO2_01_FULL_48_10</name>
    <dbReference type="NCBI Taxonomy" id="1798476"/>
    <lineage>
        <taxon>Bacteria</taxon>
        <taxon>Candidatus Kaiseribacteriota</taxon>
    </lineage>
</organism>
<feature type="transmembrane region" description="Helical" evidence="1">
    <location>
        <begin position="7"/>
        <end position="26"/>
    </location>
</feature>
<reference evidence="2 3" key="1">
    <citation type="journal article" date="2016" name="Nat. Commun.">
        <title>Thousands of microbial genomes shed light on interconnected biogeochemical processes in an aquifer system.</title>
        <authorList>
            <person name="Anantharaman K."/>
            <person name="Brown C.T."/>
            <person name="Hug L.A."/>
            <person name="Sharon I."/>
            <person name="Castelle C.J."/>
            <person name="Probst A.J."/>
            <person name="Thomas B.C."/>
            <person name="Singh A."/>
            <person name="Wilkins M.J."/>
            <person name="Karaoz U."/>
            <person name="Brodie E.L."/>
            <person name="Williams K.H."/>
            <person name="Hubbard S.S."/>
            <person name="Banfield J.F."/>
        </authorList>
    </citation>
    <scope>NUCLEOTIDE SEQUENCE [LARGE SCALE GENOMIC DNA]</scope>
</reference>
<proteinExistence type="predicted"/>
<evidence type="ECO:0000256" key="1">
    <source>
        <dbReference type="SAM" id="Phobius"/>
    </source>
</evidence>
<keyword evidence="1" id="KW-1133">Transmembrane helix</keyword>
<dbReference type="EMBL" id="MFKP01000012">
    <property type="protein sequence ID" value="OGG44326.1"/>
    <property type="molecule type" value="Genomic_DNA"/>
</dbReference>
<name>A0A1F6C580_9BACT</name>
<keyword evidence="1" id="KW-0472">Membrane</keyword>
<evidence type="ECO:0000313" key="3">
    <source>
        <dbReference type="Proteomes" id="UP000178249"/>
    </source>
</evidence>
<comment type="caution">
    <text evidence="2">The sequence shown here is derived from an EMBL/GenBank/DDBJ whole genome shotgun (WGS) entry which is preliminary data.</text>
</comment>